<dbReference type="RefSeq" id="WP_117673537.1">
    <property type="nucleotide sequence ID" value="NZ_CABOGR010000023.1"/>
</dbReference>
<comment type="caution">
    <text evidence="3">The sequence shown here is derived from an EMBL/GenBank/DDBJ whole genome shotgun (WGS) entry which is preliminary data.</text>
</comment>
<organism evidence="3 4">
    <name type="scientific">Phocaeicola plebeius</name>
    <dbReference type="NCBI Taxonomy" id="310297"/>
    <lineage>
        <taxon>Bacteria</taxon>
        <taxon>Pseudomonadati</taxon>
        <taxon>Bacteroidota</taxon>
        <taxon>Bacteroidia</taxon>
        <taxon>Bacteroidales</taxon>
        <taxon>Bacteroidaceae</taxon>
        <taxon>Phocaeicola</taxon>
    </lineage>
</organism>
<keyword evidence="4" id="KW-1185">Reference proteome</keyword>
<feature type="signal peptide" evidence="1">
    <location>
        <begin position="1"/>
        <end position="21"/>
    </location>
</feature>
<dbReference type="Pfam" id="PF16151">
    <property type="entry name" value="DUF4859"/>
    <property type="match status" value="1"/>
</dbReference>
<evidence type="ECO:0000313" key="4">
    <source>
        <dbReference type="Proteomes" id="UP000260862"/>
    </source>
</evidence>
<keyword evidence="1" id="KW-0732">Signal</keyword>
<evidence type="ECO:0000259" key="2">
    <source>
        <dbReference type="Pfam" id="PF16151"/>
    </source>
</evidence>
<feature type="chain" id="PRO_5017681461" evidence="1">
    <location>
        <begin position="22"/>
        <end position="335"/>
    </location>
</feature>
<evidence type="ECO:0000313" key="3">
    <source>
        <dbReference type="EMBL" id="RGK53360.1"/>
    </source>
</evidence>
<dbReference type="Proteomes" id="UP000260862">
    <property type="component" value="Unassembled WGS sequence"/>
</dbReference>
<name>A0A3E4MUF1_9BACT</name>
<proteinExistence type="predicted"/>
<dbReference type="AlphaFoldDB" id="A0A3E4MUF1"/>
<accession>A0A3E4MUF1</accession>
<dbReference type="PROSITE" id="PS51257">
    <property type="entry name" value="PROKAR_LIPOPROTEIN"/>
    <property type="match status" value="1"/>
</dbReference>
<gene>
    <name evidence="3" type="ORF">DXD04_12120</name>
</gene>
<dbReference type="InterPro" id="IPR032339">
    <property type="entry name" value="DUF4859"/>
</dbReference>
<feature type="domain" description="DUF4859" evidence="2">
    <location>
        <begin position="215"/>
        <end position="309"/>
    </location>
</feature>
<dbReference type="EMBL" id="QSQT01000023">
    <property type="protein sequence ID" value="RGK53360.1"/>
    <property type="molecule type" value="Genomic_DNA"/>
</dbReference>
<sequence length="335" mass="36569">MKKNILLAFCCCSLLAFTACSDDYNDATSKHVYGENENPYLKIDTEAQISATGVLEVNGEHSYTVKLSDYAAKFEEKMGMSVDAVIDGLSTGETVFYPINTTRNQWLKTPYNKDDAGWYFNSANQPCAQDDAACRASVVLDKTNKELVFELSEGGITAGTVLALEVGFAKNGPDYDDYVRFTLNASVTDPTVAVATVALPNTNYTSDDILLTSIEENIAAVFEMTLDEFITAFDEGTIKFYAADPTTGVWDTESAYTGEAPAGYWFDEAGKVCAYPGVVCANFKPDSDDVSKSCVKLCCMPETAVGKQYNCSFGFIDTTDATKFFRFVVTCNITE</sequence>
<protein>
    <submittedName>
        <fullName evidence="3">DUF4859 domain-containing protein</fullName>
    </submittedName>
</protein>
<reference evidence="3 4" key="1">
    <citation type="submission" date="2018-08" db="EMBL/GenBank/DDBJ databases">
        <title>A genome reference for cultivated species of the human gut microbiota.</title>
        <authorList>
            <person name="Zou Y."/>
            <person name="Xue W."/>
            <person name="Luo G."/>
        </authorList>
    </citation>
    <scope>NUCLEOTIDE SEQUENCE [LARGE SCALE GENOMIC DNA]</scope>
    <source>
        <strain evidence="3 4">TF10-3AC</strain>
    </source>
</reference>
<evidence type="ECO:0000256" key="1">
    <source>
        <dbReference type="SAM" id="SignalP"/>
    </source>
</evidence>